<gene>
    <name evidence="1" type="ORF">GWK47_047388</name>
</gene>
<dbReference type="AlphaFoldDB" id="A0A8J4Y5H0"/>
<organism evidence="1 2">
    <name type="scientific">Chionoecetes opilio</name>
    <name type="common">Atlantic snow crab</name>
    <name type="synonym">Cancer opilio</name>
    <dbReference type="NCBI Taxonomy" id="41210"/>
    <lineage>
        <taxon>Eukaryota</taxon>
        <taxon>Metazoa</taxon>
        <taxon>Ecdysozoa</taxon>
        <taxon>Arthropoda</taxon>
        <taxon>Crustacea</taxon>
        <taxon>Multicrustacea</taxon>
        <taxon>Malacostraca</taxon>
        <taxon>Eumalacostraca</taxon>
        <taxon>Eucarida</taxon>
        <taxon>Decapoda</taxon>
        <taxon>Pleocyemata</taxon>
        <taxon>Brachyura</taxon>
        <taxon>Eubrachyura</taxon>
        <taxon>Majoidea</taxon>
        <taxon>Majidae</taxon>
        <taxon>Chionoecetes</taxon>
    </lineage>
</organism>
<sequence length="117" mass="12693">MISDFKNYQGSKKLHLALRGPRNGCVATALTTGGSVFDSNKWTPKRAIQTKKFLSVLAKRVAASSSPPKCQECHCLKGDARTVPTCFKCFGNSAFLITHTDSEESKAAKVSLLTELN</sequence>
<protein>
    <submittedName>
        <fullName evidence="1">Uncharacterized protein</fullName>
    </submittedName>
</protein>
<keyword evidence="2" id="KW-1185">Reference proteome</keyword>
<dbReference type="Proteomes" id="UP000770661">
    <property type="component" value="Unassembled WGS sequence"/>
</dbReference>
<proteinExistence type="predicted"/>
<comment type="caution">
    <text evidence="1">The sequence shown here is derived from an EMBL/GenBank/DDBJ whole genome shotgun (WGS) entry which is preliminary data.</text>
</comment>
<evidence type="ECO:0000313" key="1">
    <source>
        <dbReference type="EMBL" id="KAG0720952.1"/>
    </source>
</evidence>
<dbReference type="EMBL" id="JACEEZ010011991">
    <property type="protein sequence ID" value="KAG0720952.1"/>
    <property type="molecule type" value="Genomic_DNA"/>
</dbReference>
<accession>A0A8J4Y5H0</accession>
<evidence type="ECO:0000313" key="2">
    <source>
        <dbReference type="Proteomes" id="UP000770661"/>
    </source>
</evidence>
<reference evidence="1" key="1">
    <citation type="submission" date="2020-07" db="EMBL/GenBank/DDBJ databases">
        <title>The High-quality genome of the commercially important snow crab, Chionoecetes opilio.</title>
        <authorList>
            <person name="Jeong J.-H."/>
            <person name="Ryu S."/>
        </authorList>
    </citation>
    <scope>NUCLEOTIDE SEQUENCE</scope>
    <source>
        <strain evidence="1">MADBK_172401_WGS</strain>
        <tissue evidence="1">Digestive gland</tissue>
    </source>
</reference>
<name>A0A8J4Y5H0_CHIOP</name>